<dbReference type="Gene3D" id="3.40.50.150">
    <property type="entry name" value="Vaccinia Virus protein VP39"/>
    <property type="match status" value="1"/>
</dbReference>
<dbReference type="Pfam" id="PF06325">
    <property type="entry name" value="PrmA"/>
    <property type="match status" value="1"/>
</dbReference>
<keyword evidence="8" id="KW-1185">Reference proteome</keyword>
<keyword evidence="3 6" id="KW-0489">Methyltransferase</keyword>
<feature type="binding site" evidence="6">
    <location>
        <position position="245"/>
    </location>
    <ligand>
        <name>S-adenosyl-L-methionine</name>
        <dbReference type="ChEBI" id="CHEBI:59789"/>
    </ligand>
</feature>
<comment type="function">
    <text evidence="6">Methylates ribosomal protein L11.</text>
</comment>
<keyword evidence="5 6" id="KW-0949">S-adenosyl-L-methionine</keyword>
<evidence type="ECO:0000313" key="7">
    <source>
        <dbReference type="EMBL" id="MCM1984128.1"/>
    </source>
</evidence>
<feature type="binding site" evidence="6">
    <location>
        <position position="176"/>
    </location>
    <ligand>
        <name>S-adenosyl-L-methionine</name>
        <dbReference type="ChEBI" id="CHEBI:59789"/>
    </ligand>
</feature>
<dbReference type="GO" id="GO:0005737">
    <property type="term" value="C:cytoplasm"/>
    <property type="evidence" value="ECO:0007669"/>
    <property type="project" value="UniProtKB-SubCell"/>
</dbReference>
<dbReference type="PIRSF" id="PIRSF000401">
    <property type="entry name" value="RPL11_MTase"/>
    <property type="match status" value="1"/>
</dbReference>
<keyword evidence="7" id="KW-0687">Ribonucleoprotein</keyword>
<evidence type="ECO:0000256" key="1">
    <source>
        <dbReference type="ARBA" id="ARBA00009741"/>
    </source>
</evidence>
<keyword evidence="7" id="KW-0689">Ribosomal protein</keyword>
<name>A0ABD4T6K3_9CYAN</name>
<accession>A0ABD4T6K3</accession>
<evidence type="ECO:0000256" key="2">
    <source>
        <dbReference type="ARBA" id="ARBA00022490"/>
    </source>
</evidence>
<dbReference type="RefSeq" id="WP_166275764.1">
    <property type="nucleotide sequence ID" value="NZ_JTHE03000088.1"/>
</dbReference>
<dbReference type="NCBIfam" id="TIGR00406">
    <property type="entry name" value="prmA"/>
    <property type="match status" value="1"/>
</dbReference>
<dbReference type="InterPro" id="IPR029063">
    <property type="entry name" value="SAM-dependent_MTases_sf"/>
</dbReference>
<dbReference type="InterPro" id="IPR004498">
    <property type="entry name" value="Ribosomal_PrmA_MeTrfase"/>
</dbReference>
<dbReference type="AlphaFoldDB" id="A0ABD4T6K3"/>
<keyword evidence="4 6" id="KW-0808">Transferase</keyword>
<dbReference type="PANTHER" id="PTHR43648:SF1">
    <property type="entry name" value="ELECTRON TRANSFER FLAVOPROTEIN BETA SUBUNIT LYSINE METHYLTRANSFERASE"/>
    <property type="match status" value="1"/>
</dbReference>
<evidence type="ECO:0000256" key="6">
    <source>
        <dbReference type="HAMAP-Rule" id="MF_00735"/>
    </source>
</evidence>
<dbReference type="GO" id="GO:0005840">
    <property type="term" value="C:ribosome"/>
    <property type="evidence" value="ECO:0007669"/>
    <property type="project" value="UniProtKB-KW"/>
</dbReference>
<feature type="binding site" evidence="6">
    <location>
        <position position="198"/>
    </location>
    <ligand>
        <name>S-adenosyl-L-methionine</name>
        <dbReference type="ChEBI" id="CHEBI:59789"/>
    </ligand>
</feature>
<dbReference type="HAMAP" id="MF_00735">
    <property type="entry name" value="Methyltr_PrmA"/>
    <property type="match status" value="1"/>
</dbReference>
<keyword evidence="2 6" id="KW-0963">Cytoplasm</keyword>
<comment type="similarity">
    <text evidence="1 6">Belongs to the methyltransferase superfamily. PrmA family.</text>
</comment>
<dbReference type="GO" id="GO:0008276">
    <property type="term" value="F:protein methyltransferase activity"/>
    <property type="evidence" value="ECO:0007669"/>
    <property type="project" value="UniProtKB-UniRule"/>
</dbReference>
<organism evidence="7 8">
    <name type="scientific">Lyngbya confervoides BDU141951</name>
    <dbReference type="NCBI Taxonomy" id="1574623"/>
    <lineage>
        <taxon>Bacteria</taxon>
        <taxon>Bacillati</taxon>
        <taxon>Cyanobacteriota</taxon>
        <taxon>Cyanophyceae</taxon>
        <taxon>Oscillatoriophycideae</taxon>
        <taxon>Oscillatoriales</taxon>
        <taxon>Microcoleaceae</taxon>
        <taxon>Lyngbya</taxon>
    </lineage>
</organism>
<protein>
    <recommendedName>
        <fullName evidence="6">Ribosomal protein L11 methyltransferase</fullName>
        <shortName evidence="6">L11 Mtase</shortName>
        <ecNumber evidence="6">2.1.1.-</ecNumber>
    </recommendedName>
</protein>
<comment type="catalytic activity">
    <reaction evidence="6">
        <text>L-lysyl-[protein] + 3 S-adenosyl-L-methionine = N(6),N(6),N(6)-trimethyl-L-lysyl-[protein] + 3 S-adenosyl-L-homocysteine + 3 H(+)</text>
        <dbReference type="Rhea" id="RHEA:54192"/>
        <dbReference type="Rhea" id="RHEA-COMP:9752"/>
        <dbReference type="Rhea" id="RHEA-COMP:13826"/>
        <dbReference type="ChEBI" id="CHEBI:15378"/>
        <dbReference type="ChEBI" id="CHEBI:29969"/>
        <dbReference type="ChEBI" id="CHEBI:57856"/>
        <dbReference type="ChEBI" id="CHEBI:59789"/>
        <dbReference type="ChEBI" id="CHEBI:61961"/>
    </reaction>
</comment>
<comment type="caution">
    <text evidence="7">The sequence shown here is derived from an EMBL/GenBank/DDBJ whole genome shotgun (WGS) entry which is preliminary data.</text>
</comment>
<dbReference type="CDD" id="cd02440">
    <property type="entry name" value="AdoMet_MTases"/>
    <property type="match status" value="1"/>
</dbReference>
<evidence type="ECO:0000256" key="5">
    <source>
        <dbReference type="ARBA" id="ARBA00022691"/>
    </source>
</evidence>
<dbReference type="EC" id="2.1.1.-" evidence="6"/>
<dbReference type="GO" id="GO:0032259">
    <property type="term" value="P:methylation"/>
    <property type="evidence" value="ECO:0007669"/>
    <property type="project" value="UniProtKB-KW"/>
</dbReference>
<dbReference type="EMBL" id="JTHE03000088">
    <property type="protein sequence ID" value="MCM1984128.1"/>
    <property type="molecule type" value="Genomic_DNA"/>
</dbReference>
<evidence type="ECO:0000313" key="8">
    <source>
        <dbReference type="Proteomes" id="UP000031561"/>
    </source>
</evidence>
<proteinExistence type="inferred from homology"/>
<dbReference type="InterPro" id="IPR050078">
    <property type="entry name" value="Ribosomal_L11_MeTrfase_PrmA"/>
</dbReference>
<sequence length="310" mass="34515">MKDQWWEIEIQGSRALEDSAFEESTLEDLIFWELQAAGCLGTASFHRDGRPVICGYLPRVQVQEADIQAIAQELNQTIQALGLPPAPVRWSIVMQEDWANSWKDYWHTQPVGERFLIHPQWLPEPPHSERLLIRLDPGMAFGTGTHATTQLCLEALEEQYRSADHEGRQERVADIGCGTGILAIAALLLGAKQVFGVDTDPLAVEAAKACRRLNHLSPQQFSVQLGSVPELVAANRTPVDGLCCNILAEVILRLIPEMTSLVQPQSWAIFSGILQRQAQTVAIALEAQGWQVNQSKHRGDWCVLQATYQP</sequence>
<evidence type="ECO:0000256" key="3">
    <source>
        <dbReference type="ARBA" id="ARBA00022603"/>
    </source>
</evidence>
<comment type="subcellular location">
    <subcellularLocation>
        <location evidence="6">Cytoplasm</location>
    </subcellularLocation>
</comment>
<feature type="binding site" evidence="6">
    <location>
        <position position="149"/>
    </location>
    <ligand>
        <name>S-adenosyl-L-methionine</name>
        <dbReference type="ChEBI" id="CHEBI:59789"/>
    </ligand>
</feature>
<dbReference type="Proteomes" id="UP000031561">
    <property type="component" value="Unassembled WGS sequence"/>
</dbReference>
<gene>
    <name evidence="6 7" type="primary">prmA</name>
    <name evidence="7" type="ORF">QQ91_0014990</name>
</gene>
<dbReference type="SUPFAM" id="SSF53335">
    <property type="entry name" value="S-adenosyl-L-methionine-dependent methyltransferases"/>
    <property type="match status" value="1"/>
</dbReference>
<reference evidence="7 8" key="1">
    <citation type="journal article" date="2015" name="Genome Announc.">
        <title>Draft Genome Sequence of Filamentous Marine Cyanobacterium Lyngbya confervoides Strain BDU141951.</title>
        <authorList>
            <person name="Chandrababunaidu M.M."/>
            <person name="Sen D."/>
            <person name="Tripathy S."/>
        </authorList>
    </citation>
    <scope>NUCLEOTIDE SEQUENCE [LARGE SCALE GENOMIC DNA]</scope>
    <source>
        <strain evidence="7 8">BDU141951</strain>
    </source>
</reference>
<dbReference type="PANTHER" id="PTHR43648">
    <property type="entry name" value="ELECTRON TRANSFER FLAVOPROTEIN BETA SUBUNIT LYSINE METHYLTRANSFERASE"/>
    <property type="match status" value="1"/>
</dbReference>
<evidence type="ECO:0000256" key="4">
    <source>
        <dbReference type="ARBA" id="ARBA00022679"/>
    </source>
</evidence>